<evidence type="ECO:0000313" key="2">
    <source>
        <dbReference type="Proteomes" id="UP000337189"/>
    </source>
</evidence>
<name>A0A5E4Z5A8_9BURK</name>
<dbReference type="AlphaFoldDB" id="A0A5E4Z5A8"/>
<protein>
    <submittedName>
        <fullName evidence="1">Uncharacterized protein</fullName>
    </submittedName>
</protein>
<accession>A0A5E4Z5A8</accession>
<dbReference type="Proteomes" id="UP000337189">
    <property type="component" value="Unassembled WGS sequence"/>
</dbReference>
<sequence length="42" mass="4551">MADIGGITAMRRVTGIQVSLDLTVIAKVRNAVILHECSLTKR</sequence>
<reference evidence="1 2" key="1">
    <citation type="submission" date="2019-08" db="EMBL/GenBank/DDBJ databases">
        <authorList>
            <person name="Peeters C."/>
        </authorList>
    </citation>
    <scope>NUCLEOTIDE SEQUENCE [LARGE SCALE GENOMIC DNA]</scope>
    <source>
        <strain evidence="1 2">LMG 31110</strain>
    </source>
</reference>
<proteinExistence type="predicted"/>
<organism evidence="1 2">
    <name type="scientific">Pandoraea communis</name>
    <dbReference type="NCBI Taxonomy" id="2508297"/>
    <lineage>
        <taxon>Bacteria</taxon>
        <taxon>Pseudomonadati</taxon>
        <taxon>Pseudomonadota</taxon>
        <taxon>Betaproteobacteria</taxon>
        <taxon>Burkholderiales</taxon>
        <taxon>Burkholderiaceae</taxon>
        <taxon>Pandoraea</taxon>
    </lineage>
</organism>
<gene>
    <name evidence="1" type="ORF">PCO31110_05052</name>
</gene>
<dbReference type="EMBL" id="CABPSJ010000010">
    <property type="protein sequence ID" value="VVE55530.1"/>
    <property type="molecule type" value="Genomic_DNA"/>
</dbReference>
<evidence type="ECO:0000313" key="1">
    <source>
        <dbReference type="EMBL" id="VVE55530.1"/>
    </source>
</evidence>